<dbReference type="InterPro" id="IPR046450">
    <property type="entry name" value="PA_dom_sf"/>
</dbReference>
<evidence type="ECO:0000256" key="4">
    <source>
        <dbReference type="SAM" id="Phobius"/>
    </source>
</evidence>
<keyword evidence="7" id="KW-1185">Reference proteome</keyword>
<keyword evidence="4" id="KW-0472">Membrane</keyword>
<dbReference type="PANTHER" id="PTHR10404">
    <property type="entry name" value="N-ACETYLATED-ALPHA-LINKED ACIDIC DIPEPTIDASE"/>
    <property type="match status" value="1"/>
</dbReference>
<dbReference type="GO" id="GO:0006879">
    <property type="term" value="P:intracellular iron ion homeostasis"/>
    <property type="evidence" value="ECO:0007669"/>
    <property type="project" value="TreeGrafter"/>
</dbReference>
<dbReference type="Pfam" id="PF02225">
    <property type="entry name" value="PA"/>
    <property type="match status" value="1"/>
</dbReference>
<protein>
    <submittedName>
        <fullName evidence="8">Transferrin receptor 1b</fullName>
    </submittedName>
</protein>
<dbReference type="SUPFAM" id="SSF52025">
    <property type="entry name" value="PA domain"/>
    <property type="match status" value="1"/>
</dbReference>
<dbReference type="GO" id="GO:0006826">
    <property type="term" value="P:iron ion transport"/>
    <property type="evidence" value="ECO:0007669"/>
    <property type="project" value="TreeGrafter"/>
</dbReference>
<dbReference type="RefSeq" id="XP_029002937.1">
    <property type="nucleotide sequence ID" value="XM_029147104.3"/>
</dbReference>
<dbReference type="SUPFAM" id="SSF47672">
    <property type="entry name" value="Transferrin receptor-like dimerisation domain"/>
    <property type="match status" value="1"/>
</dbReference>
<dbReference type="InterPro" id="IPR003137">
    <property type="entry name" value="PA_domain"/>
</dbReference>
<evidence type="ECO:0000256" key="2">
    <source>
        <dbReference type="ARBA" id="ARBA00005634"/>
    </source>
</evidence>
<keyword evidence="4" id="KW-1133">Transmembrane helix</keyword>
<dbReference type="InParanoid" id="A0A6P7M9E8"/>
<dbReference type="Gene3D" id="3.40.630.10">
    <property type="entry name" value="Zn peptidases"/>
    <property type="match status" value="1"/>
</dbReference>
<dbReference type="InterPro" id="IPR036757">
    <property type="entry name" value="TFR-like_dimer_dom_sf"/>
</dbReference>
<sequence>MDRVRSAFNSLIQSERYSRFTLQRAEDGETHIEVKLSEDGSEESREEGQAEGSPRFRPEPRRHSRRHLCYLAIGFLLILLTGYLVGYVSHRKPWVKPVTCDKETQTGEDELEGTSEDVEPPPEPQLDWKSITQLLTQKLTSQNFEKTLRDFNVSRRLAGSEEDTALANRIFRGFQNLDMDPWTDIHYVQLQTPDSKRPNRITFGSEAFEPTGYLAYSATGSVQGTLVYGNYGRREDLDFLQHSNIDLNGCVLLLRCGKISFAEQVNNAATKGAAAVLIYPDPADYKYISETVLYGHVHMGSGDPYTPGFPSFNHTQFPPTRSSGLPNIPAQTITAIMASTLLQKIGGPEPDASSGFKGDFQSNSYRLGGTKNITVEVNNVLVNKELHNVFGVIKGFTDPDRYIVLGAQRDAWVNGYARAAVGTSVLMELAKAVHEMVENDGFRPRRSLVFASWSAGDFGSVGATEWLEAYMSSIDKRVFTYISLDGVVMGRGSFMASASPMLYSLIESTMKEVGSPFDSGSLYDVMAKKDWEANVMRPMTLDDPAYPFLAFAGIPSISFHFISPNAEYYPYYGTILDNADHLDYQTNYRTSEMVAVAAQFAGQMAVRLVHDHMLRLDVSRYSGIILKAVSTVYKRINQLVQSGRLTNVSPNWLSQARGSFHRAAGGINTDIINTDLSDKEAVRILNDRIMRVEHALLSPYVSPIETPYRHLLLGRGPHTLASIAETTDMEQLRIQLALATWNLQGCANSMVGDIWDIDNEI</sequence>
<dbReference type="Gene3D" id="3.50.30.30">
    <property type="match status" value="1"/>
</dbReference>
<feature type="compositionally biased region" description="Acidic residues" evidence="3">
    <location>
        <begin position="106"/>
        <end position="120"/>
    </location>
</feature>
<evidence type="ECO:0000313" key="7">
    <source>
        <dbReference type="Proteomes" id="UP000515150"/>
    </source>
</evidence>
<comment type="similarity">
    <text evidence="2">Belongs to the peptidase M28 family. M28B subfamily.</text>
</comment>
<dbReference type="InterPro" id="IPR039373">
    <property type="entry name" value="Peptidase_M28B"/>
</dbReference>
<evidence type="ECO:0000256" key="3">
    <source>
        <dbReference type="SAM" id="MobiDB-lite"/>
    </source>
</evidence>
<dbReference type="AlphaFoldDB" id="A0A6P7M9E8"/>
<evidence type="ECO:0000313" key="8">
    <source>
        <dbReference type="RefSeq" id="XP_029002937.1"/>
    </source>
</evidence>
<feature type="region of interest" description="Disordered" evidence="3">
    <location>
        <begin position="33"/>
        <end position="60"/>
    </location>
</feature>
<dbReference type="Proteomes" id="UP000515150">
    <property type="component" value="Chromosome 4"/>
</dbReference>
<feature type="domain" description="Peptidase M28" evidence="6">
    <location>
        <begin position="388"/>
        <end position="596"/>
    </location>
</feature>
<reference evidence="8" key="1">
    <citation type="submission" date="2025-08" db="UniProtKB">
        <authorList>
            <consortium name="RefSeq"/>
        </authorList>
    </citation>
    <scope>IDENTIFICATION</scope>
</reference>
<dbReference type="SUPFAM" id="SSF53187">
    <property type="entry name" value="Zn-dependent exopeptidases"/>
    <property type="match status" value="1"/>
</dbReference>
<evidence type="ECO:0000259" key="6">
    <source>
        <dbReference type="Pfam" id="PF04389"/>
    </source>
</evidence>
<feature type="domain" description="PA" evidence="5">
    <location>
        <begin position="222"/>
        <end position="291"/>
    </location>
</feature>
<dbReference type="Gene3D" id="1.20.930.40">
    <property type="entry name" value="Transferrin receptor-like, dimerisation domain"/>
    <property type="match status" value="1"/>
</dbReference>
<dbReference type="OrthoDB" id="5841748at2759"/>
<keyword evidence="4" id="KW-0812">Transmembrane</keyword>
<dbReference type="GO" id="GO:0009897">
    <property type="term" value="C:external side of plasma membrane"/>
    <property type="evidence" value="ECO:0007669"/>
    <property type="project" value="TreeGrafter"/>
</dbReference>
<gene>
    <name evidence="8" type="primary">tfr1b</name>
</gene>
<organism evidence="7 8">
    <name type="scientific">Betta splendens</name>
    <name type="common">Siamese fighting fish</name>
    <dbReference type="NCBI Taxonomy" id="158456"/>
    <lineage>
        <taxon>Eukaryota</taxon>
        <taxon>Metazoa</taxon>
        <taxon>Chordata</taxon>
        <taxon>Craniata</taxon>
        <taxon>Vertebrata</taxon>
        <taxon>Euteleostomi</taxon>
        <taxon>Actinopterygii</taxon>
        <taxon>Neopterygii</taxon>
        <taxon>Teleostei</taxon>
        <taxon>Neoteleostei</taxon>
        <taxon>Acanthomorphata</taxon>
        <taxon>Anabantaria</taxon>
        <taxon>Anabantiformes</taxon>
        <taxon>Anabantoidei</taxon>
        <taxon>Osphronemidae</taxon>
        <taxon>Betta</taxon>
    </lineage>
</organism>
<dbReference type="CTD" id="494478"/>
<proteinExistence type="inferred from homology"/>
<dbReference type="KEGG" id="bspl:114853573"/>
<comment type="subcellular location">
    <subcellularLocation>
        <location evidence="1">Cell membrane</location>
        <topology evidence="1">Single-pass type II membrane protein</topology>
    </subcellularLocation>
</comment>
<dbReference type="PANTHER" id="PTHR10404:SF79">
    <property type="entry name" value="TRANSFERRIN RECEPTOR PROTEIN 1"/>
    <property type="match status" value="1"/>
</dbReference>
<evidence type="ECO:0000259" key="5">
    <source>
        <dbReference type="Pfam" id="PF02225"/>
    </source>
</evidence>
<dbReference type="InterPro" id="IPR007484">
    <property type="entry name" value="Peptidase_M28"/>
</dbReference>
<dbReference type="GeneID" id="114853573"/>
<name>A0A6P7M9E8_BETSP</name>
<feature type="region of interest" description="Disordered" evidence="3">
    <location>
        <begin position="101"/>
        <end position="123"/>
    </location>
</feature>
<feature type="transmembrane region" description="Helical" evidence="4">
    <location>
        <begin position="68"/>
        <end position="88"/>
    </location>
</feature>
<evidence type="ECO:0000256" key="1">
    <source>
        <dbReference type="ARBA" id="ARBA00004401"/>
    </source>
</evidence>
<dbReference type="CDD" id="cd09848">
    <property type="entry name" value="M28_TfR"/>
    <property type="match status" value="1"/>
</dbReference>
<keyword evidence="8" id="KW-0675">Receptor</keyword>
<accession>A0A6P7M9E8</accession>
<dbReference type="Pfam" id="PF04389">
    <property type="entry name" value="Peptidase_M28"/>
    <property type="match status" value="1"/>
</dbReference>
<dbReference type="FunFam" id="3.40.630.10:FF:000065">
    <property type="entry name" value="Transferrin receptor 1b"/>
    <property type="match status" value="1"/>
</dbReference>